<keyword evidence="4" id="KW-0808">Transferase</keyword>
<dbReference type="SUPFAM" id="SSF53335">
    <property type="entry name" value="S-adenosyl-L-methionine-dependent methyltransferases"/>
    <property type="match status" value="1"/>
</dbReference>
<dbReference type="SUPFAM" id="SSF55486">
    <property type="entry name" value="Metalloproteases ('zincins'), catalytic domain"/>
    <property type="match status" value="1"/>
</dbReference>
<evidence type="ECO:0000256" key="8">
    <source>
        <dbReference type="ARBA" id="ARBA00022833"/>
    </source>
</evidence>
<dbReference type="GO" id="GO:0005737">
    <property type="term" value="C:cytoplasm"/>
    <property type="evidence" value="ECO:0007669"/>
    <property type="project" value="TreeGrafter"/>
</dbReference>
<evidence type="ECO:0000313" key="15">
    <source>
        <dbReference type="EMBL" id="CAF4122086.1"/>
    </source>
</evidence>
<feature type="non-terminal residue" evidence="15">
    <location>
        <position position="1"/>
    </location>
</feature>
<evidence type="ECO:0000256" key="13">
    <source>
        <dbReference type="PIRSR" id="PIRSR601577-2"/>
    </source>
</evidence>
<evidence type="ECO:0000256" key="9">
    <source>
        <dbReference type="ARBA" id="ARBA00023049"/>
    </source>
</evidence>
<accession>A0A8S2QNI6</accession>
<reference evidence="15" key="1">
    <citation type="submission" date="2021-02" db="EMBL/GenBank/DDBJ databases">
        <authorList>
            <person name="Nowell W R."/>
        </authorList>
    </citation>
    <scope>NUCLEOTIDE SEQUENCE</scope>
</reference>
<feature type="binding site" evidence="13">
    <location>
        <position position="457"/>
    </location>
    <ligand>
        <name>Zn(2+)</name>
        <dbReference type="ChEBI" id="CHEBI:29105"/>
        <note>catalytic</note>
    </ligand>
</feature>
<comment type="caution">
    <text evidence="15">The sequence shown here is derived from an EMBL/GenBank/DDBJ whole genome shotgun (WGS) entry which is preliminary data.</text>
</comment>
<sequence>MSKNFDDLLLSKLFYSKDSIDKYIFDHSLRYTTEQLELWKILKICQLNVFFLVEIGTFTGYTSLAVALALPCDGKLITCDINDQYVRQDIWSKADVRNKMNLQIRPALKTLKDLTSIMSCRFLFFLLVIIHECFSSVHISPDRHQLQYSFARTASNRTHHRAKRWATSDIFHIFIHYDASVKKLLKDEQNLIKEAVDAATGYWSNAIRPKYKLHDRIRLTRQCPSRKMFIVENDYSVYYCSEKCLSETRCGDIIVPDEHLHQCHVCTRDKKCERIGSEGVGVDAEFILYVSAIETNRCEPVDTLATASFCQLEPDKDRPIAGNINVCPRRLRGDHNSIDFDRLVSTIKHEILHTLVFSSGLFAFFRDSNGDPFTERDPATRWPKIYDEKLQVYSPSDRVLKQIVRENWKTRSGTIDKITTMLVTPKVKAIVREHFGCPTLEGAELENQGSLGTALTHWEKRLFEHEIMTGTYTQESVISNLTLTLLEDSGWYDVSYDFGKPLLWGRNLGCDFVKTSCKEWIDSKLEKKENPYPFCVSSPKPNHSKRTCAYTHDKVVMCNLVEYADPIPAEYQ</sequence>
<keyword evidence="9 13" id="KW-0482">Metalloprotease</keyword>
<dbReference type="GO" id="GO:0046872">
    <property type="term" value="F:metal ion binding"/>
    <property type="evidence" value="ECO:0007669"/>
    <property type="project" value="UniProtKB-KW"/>
</dbReference>
<dbReference type="GO" id="GO:0016020">
    <property type="term" value="C:membrane"/>
    <property type="evidence" value="ECO:0007669"/>
    <property type="project" value="InterPro"/>
</dbReference>
<evidence type="ECO:0000256" key="10">
    <source>
        <dbReference type="ARBA" id="ARBA00023453"/>
    </source>
</evidence>
<dbReference type="Gene3D" id="3.40.50.150">
    <property type="entry name" value="Vaccinia Virus protein VP39"/>
    <property type="match status" value="1"/>
</dbReference>
<evidence type="ECO:0000256" key="2">
    <source>
        <dbReference type="ARBA" id="ARBA00022603"/>
    </source>
</evidence>
<name>A0A8S2QNI6_9BILA</name>
<evidence type="ECO:0000256" key="14">
    <source>
        <dbReference type="RuleBase" id="RU366077"/>
    </source>
</evidence>
<dbReference type="GO" id="GO:0032259">
    <property type="term" value="P:methylation"/>
    <property type="evidence" value="ECO:0007669"/>
    <property type="project" value="UniProtKB-KW"/>
</dbReference>
<evidence type="ECO:0000256" key="12">
    <source>
        <dbReference type="PIRSR" id="PIRSR601577-1"/>
    </source>
</evidence>
<evidence type="ECO:0000313" key="16">
    <source>
        <dbReference type="Proteomes" id="UP000676336"/>
    </source>
</evidence>
<dbReference type="PANTHER" id="PTHR10942:SF0">
    <property type="entry name" value="LEISHMANOLYSIN-LIKE PEPTIDASE"/>
    <property type="match status" value="1"/>
</dbReference>
<feature type="binding site" evidence="13">
    <location>
        <position position="353"/>
    </location>
    <ligand>
        <name>Zn(2+)</name>
        <dbReference type="ChEBI" id="CHEBI:29105"/>
        <note>catalytic</note>
    </ligand>
</feature>
<dbReference type="EC" id="3.4.24.-" evidence="14"/>
<dbReference type="Proteomes" id="UP000676336">
    <property type="component" value="Unassembled WGS sequence"/>
</dbReference>
<dbReference type="FunFam" id="3.90.132.10:FF:000001">
    <property type="entry name" value="leishmanolysin-like peptidase isoform X2"/>
    <property type="match status" value="1"/>
</dbReference>
<dbReference type="GO" id="GO:0004222">
    <property type="term" value="F:metalloendopeptidase activity"/>
    <property type="evidence" value="ECO:0007669"/>
    <property type="project" value="UniProtKB-UniRule"/>
</dbReference>
<evidence type="ECO:0000256" key="4">
    <source>
        <dbReference type="ARBA" id="ARBA00022679"/>
    </source>
</evidence>
<dbReference type="GO" id="GO:0006508">
    <property type="term" value="P:proteolysis"/>
    <property type="evidence" value="ECO:0007669"/>
    <property type="project" value="UniProtKB-KW"/>
</dbReference>
<evidence type="ECO:0000256" key="3">
    <source>
        <dbReference type="ARBA" id="ARBA00022670"/>
    </source>
</evidence>
<evidence type="ECO:0000256" key="5">
    <source>
        <dbReference type="ARBA" id="ARBA00022691"/>
    </source>
</evidence>
<dbReference type="InterPro" id="IPR002935">
    <property type="entry name" value="SAM_O-MeTrfase"/>
</dbReference>
<dbReference type="Gene3D" id="3.10.170.20">
    <property type="match status" value="1"/>
</dbReference>
<evidence type="ECO:0000256" key="6">
    <source>
        <dbReference type="ARBA" id="ARBA00022723"/>
    </source>
</evidence>
<evidence type="ECO:0000256" key="1">
    <source>
        <dbReference type="ARBA" id="ARBA00005860"/>
    </source>
</evidence>
<dbReference type="GO" id="GO:0008171">
    <property type="term" value="F:O-methyltransferase activity"/>
    <property type="evidence" value="ECO:0007669"/>
    <property type="project" value="InterPro"/>
</dbReference>
<organism evidence="15 16">
    <name type="scientific">Rotaria magnacalcarata</name>
    <dbReference type="NCBI Taxonomy" id="392030"/>
    <lineage>
        <taxon>Eukaryota</taxon>
        <taxon>Metazoa</taxon>
        <taxon>Spiralia</taxon>
        <taxon>Gnathifera</taxon>
        <taxon>Rotifera</taxon>
        <taxon>Eurotatoria</taxon>
        <taxon>Bdelloidea</taxon>
        <taxon>Philodinida</taxon>
        <taxon>Philodinidae</taxon>
        <taxon>Rotaria</taxon>
    </lineage>
</organism>
<proteinExistence type="inferred from homology"/>
<comment type="similarity">
    <text evidence="10">Belongs to the class I-like SAM-binding methyltransferase superfamily. Cation-dependent O-methyltransferase family.</text>
</comment>
<feature type="binding site" evidence="13">
    <location>
        <position position="349"/>
    </location>
    <ligand>
        <name>Zn(2+)</name>
        <dbReference type="ChEBI" id="CHEBI:29105"/>
        <note>catalytic</note>
    </ligand>
</feature>
<dbReference type="GO" id="GO:0007155">
    <property type="term" value="P:cell adhesion"/>
    <property type="evidence" value="ECO:0007669"/>
    <property type="project" value="InterPro"/>
</dbReference>
<keyword evidence="6 13" id="KW-0479">Metal-binding</keyword>
<dbReference type="Gene3D" id="3.90.132.10">
    <property type="entry name" value="Leishmanolysin , domain 2"/>
    <property type="match status" value="1"/>
</dbReference>
<dbReference type="InterPro" id="IPR001577">
    <property type="entry name" value="Peptidase_M8"/>
</dbReference>
<dbReference type="EMBL" id="CAJOBI010008792">
    <property type="protein sequence ID" value="CAF4122086.1"/>
    <property type="molecule type" value="Genomic_DNA"/>
</dbReference>
<keyword evidence="2" id="KW-0489">Methyltransferase</keyword>
<comment type="similarity">
    <text evidence="1 14">Belongs to the peptidase M8 family.</text>
</comment>
<comment type="cofactor">
    <cofactor evidence="13 14">
        <name>Zn(2+)</name>
        <dbReference type="ChEBI" id="CHEBI:29105"/>
    </cofactor>
    <text evidence="13 14">Binds 1 zinc ion per subunit.</text>
</comment>
<keyword evidence="8 13" id="KW-0862">Zinc</keyword>
<keyword evidence="7 14" id="KW-0378">Hydrolase</keyword>
<dbReference type="PANTHER" id="PTHR10942">
    <property type="entry name" value="LEISHMANOLYSIN-LIKE PEPTIDASE"/>
    <property type="match status" value="1"/>
</dbReference>
<keyword evidence="3 14" id="KW-0645">Protease</keyword>
<dbReference type="Pfam" id="PF01457">
    <property type="entry name" value="Peptidase_M8"/>
    <property type="match status" value="1"/>
</dbReference>
<protein>
    <recommendedName>
        <fullName evidence="11 14">Leishmanolysin-like peptidase</fullName>
        <ecNumber evidence="14">3.4.24.-</ecNumber>
    </recommendedName>
</protein>
<dbReference type="AlphaFoldDB" id="A0A8S2QNI6"/>
<evidence type="ECO:0000256" key="7">
    <source>
        <dbReference type="ARBA" id="ARBA00022801"/>
    </source>
</evidence>
<dbReference type="Pfam" id="PF01596">
    <property type="entry name" value="Methyltransf_3"/>
    <property type="match status" value="1"/>
</dbReference>
<gene>
    <name evidence="15" type="ORF">SMN809_LOCUS18337</name>
</gene>
<keyword evidence="5" id="KW-0949">S-adenosyl-L-methionine</keyword>
<dbReference type="InterPro" id="IPR029063">
    <property type="entry name" value="SAM-dependent_MTases_sf"/>
</dbReference>
<evidence type="ECO:0000256" key="11">
    <source>
        <dbReference type="ARBA" id="ARBA00039717"/>
    </source>
</evidence>
<feature type="active site" evidence="12">
    <location>
        <position position="350"/>
    </location>
</feature>